<dbReference type="PANTHER" id="PTHR47991">
    <property type="entry name" value="OXOGLUTARATE/IRON-DEPENDENT DIOXYGENASE"/>
    <property type="match status" value="1"/>
</dbReference>
<dbReference type="GO" id="GO:0046872">
    <property type="term" value="F:metal ion binding"/>
    <property type="evidence" value="ECO:0007669"/>
    <property type="project" value="UniProtKB-KW"/>
</dbReference>
<keyword evidence="5" id="KW-0560">Oxidoreductase</keyword>
<dbReference type="InterPro" id="IPR026992">
    <property type="entry name" value="DIOX_N"/>
</dbReference>
<evidence type="ECO:0000256" key="4">
    <source>
        <dbReference type="ARBA" id="ARBA00023004"/>
    </source>
</evidence>
<dbReference type="PROSITE" id="PS51471">
    <property type="entry name" value="FE2OG_OXY"/>
    <property type="match status" value="1"/>
</dbReference>
<dbReference type="Pfam" id="PF14226">
    <property type="entry name" value="DIOX_N"/>
    <property type="match status" value="1"/>
</dbReference>
<evidence type="ECO:0000256" key="5">
    <source>
        <dbReference type="RuleBase" id="RU003682"/>
    </source>
</evidence>
<keyword evidence="3" id="KW-0847">Vitamin C</keyword>
<evidence type="ECO:0000313" key="7">
    <source>
        <dbReference type="EMBL" id="KAB5534917.1"/>
    </source>
</evidence>
<dbReference type="GO" id="GO:0016491">
    <property type="term" value="F:oxidoreductase activity"/>
    <property type="evidence" value="ECO:0007669"/>
    <property type="project" value="UniProtKB-KW"/>
</dbReference>
<keyword evidence="4 5" id="KW-0408">Iron</keyword>
<evidence type="ECO:0000256" key="2">
    <source>
        <dbReference type="ARBA" id="ARBA00022723"/>
    </source>
</evidence>
<dbReference type="InterPro" id="IPR050295">
    <property type="entry name" value="Plant_2OG-oxidoreductases"/>
</dbReference>
<keyword evidence="2 5" id="KW-0479">Metal-binding</keyword>
<accession>A0A5N5KWU9</accession>
<dbReference type="InterPro" id="IPR044861">
    <property type="entry name" value="IPNS-like_FE2OG_OXY"/>
</dbReference>
<sequence length="416" mass="47710">MTRTRLFDSKSKEAAVKSMVTGMAPLDLQLYFQRIKHKWLQNFNIIRCKKPEVGTILASSFILPLIFYIKQTWVKESSLVSLTHPVAMLAIESQLAASGGAEISDGFIPLIDMKELQGPHRSEIVQQIGQACQHYSFFLVKNHGISETNMNNILGTTREFFKLPEPEKMKFCTNDPNKSIKLFMGFKDEIQNVFISREALRFSTYPFEDYVNEWPANPPPLRKDVMEYCTSVKRMELALLEAISESLGLEKDYLAKILCNHGQKISMNYYPVCQEQDLGFTRGVRPHTDPTIITILLQENVPGFKVLNNGKWVDVDHIPNTFVIHVGDLLQVISNYRYKSLHHQVYVNCEKQRVSVASYCYPSPDTTIGAAVELIDDEHPAIYRNFTYAEFYEEMWRAVVQHATDKRLDTFKSSVA</sequence>
<dbReference type="EMBL" id="VDCV01000011">
    <property type="protein sequence ID" value="KAB5534917.1"/>
    <property type="molecule type" value="Genomic_DNA"/>
</dbReference>
<evidence type="ECO:0000256" key="3">
    <source>
        <dbReference type="ARBA" id="ARBA00022896"/>
    </source>
</evidence>
<protein>
    <recommendedName>
        <fullName evidence="6">Fe2OG dioxygenase domain-containing protein</fullName>
    </recommendedName>
</protein>
<proteinExistence type="inferred from homology"/>
<dbReference type="Proteomes" id="UP000326939">
    <property type="component" value="Chromosome 11"/>
</dbReference>
<evidence type="ECO:0000259" key="6">
    <source>
        <dbReference type="PROSITE" id="PS51471"/>
    </source>
</evidence>
<evidence type="ECO:0000313" key="8">
    <source>
        <dbReference type="Proteomes" id="UP000326939"/>
    </source>
</evidence>
<organism evidence="7 8">
    <name type="scientific">Salix brachista</name>
    <dbReference type="NCBI Taxonomy" id="2182728"/>
    <lineage>
        <taxon>Eukaryota</taxon>
        <taxon>Viridiplantae</taxon>
        <taxon>Streptophyta</taxon>
        <taxon>Embryophyta</taxon>
        <taxon>Tracheophyta</taxon>
        <taxon>Spermatophyta</taxon>
        <taxon>Magnoliopsida</taxon>
        <taxon>eudicotyledons</taxon>
        <taxon>Gunneridae</taxon>
        <taxon>Pentapetalae</taxon>
        <taxon>rosids</taxon>
        <taxon>fabids</taxon>
        <taxon>Malpighiales</taxon>
        <taxon>Salicaceae</taxon>
        <taxon>Saliceae</taxon>
        <taxon>Salix</taxon>
    </lineage>
</organism>
<dbReference type="SUPFAM" id="SSF51197">
    <property type="entry name" value="Clavaminate synthase-like"/>
    <property type="match status" value="1"/>
</dbReference>
<keyword evidence="8" id="KW-1185">Reference proteome</keyword>
<dbReference type="InterPro" id="IPR027443">
    <property type="entry name" value="IPNS-like_sf"/>
</dbReference>
<name>A0A5N5KWU9_9ROSI</name>
<gene>
    <name evidence="7" type="ORF">DKX38_018003</name>
</gene>
<dbReference type="Gene3D" id="2.60.120.330">
    <property type="entry name" value="B-lactam Antibiotic, Isopenicillin N Synthase, Chain"/>
    <property type="match status" value="1"/>
</dbReference>
<dbReference type="Pfam" id="PF03171">
    <property type="entry name" value="2OG-FeII_Oxy"/>
    <property type="match status" value="1"/>
</dbReference>
<evidence type="ECO:0000256" key="1">
    <source>
        <dbReference type="ARBA" id="ARBA00008056"/>
    </source>
</evidence>
<comment type="similarity">
    <text evidence="1 5">Belongs to the iron/ascorbate-dependent oxidoreductase family.</text>
</comment>
<dbReference type="GO" id="GO:0031418">
    <property type="term" value="F:L-ascorbic acid binding"/>
    <property type="evidence" value="ECO:0007669"/>
    <property type="project" value="UniProtKB-KW"/>
</dbReference>
<comment type="caution">
    <text evidence="7">The sequence shown here is derived from an EMBL/GenBank/DDBJ whole genome shotgun (WGS) entry which is preliminary data.</text>
</comment>
<dbReference type="InterPro" id="IPR005123">
    <property type="entry name" value="Oxoglu/Fe-dep_dioxygenase_dom"/>
</dbReference>
<dbReference type="AlphaFoldDB" id="A0A5N5KWU9"/>
<reference evidence="8" key="1">
    <citation type="journal article" date="2019" name="Gigascience">
        <title>De novo genome assembly of the endangered Acer yangbiense, a plant species with extremely small populations endemic to Yunnan Province, China.</title>
        <authorList>
            <person name="Yang J."/>
            <person name="Wariss H.M."/>
            <person name="Tao L."/>
            <person name="Zhang R."/>
            <person name="Yun Q."/>
            <person name="Hollingsworth P."/>
            <person name="Dao Z."/>
            <person name="Luo G."/>
            <person name="Guo H."/>
            <person name="Ma Y."/>
            <person name="Sun W."/>
        </authorList>
    </citation>
    <scope>NUCLEOTIDE SEQUENCE [LARGE SCALE GENOMIC DNA]</scope>
    <source>
        <strain evidence="8">cv. br00</strain>
    </source>
</reference>
<feature type="domain" description="Fe2OG dioxygenase" evidence="6">
    <location>
        <begin position="261"/>
        <end position="362"/>
    </location>
</feature>